<sequence length="285" mass="32193">MLFFLISVHLQIASILWIAGSARHVPVHSYDALYSNLVNGAEIRYFFNVSSCVQPDNGPAPYKDIPTFGGKIQYYSTTPNTADEKGQTFFDDSQYIDTDSPLTLGKELYTFWIENNTAKVFWAKPGLFENDTDSLSGLYCSWTEGQGKFWAIPHQRKRHLTSYDEVREMLFSGEEIRYQVNRTQCKCPDTSDQCTSGIAGGKINAFKQTKNGSLVFSSDSTTIFPIAWTYIRMVNLVHVHSNNTVSIRTAQFVPSTWEESTFDEMICPIHSGSISEGVKFFVNTI</sequence>
<evidence type="ECO:0000313" key="3">
    <source>
        <dbReference type="RefSeq" id="XP_022302569.1"/>
    </source>
</evidence>
<dbReference type="Proteomes" id="UP000694844">
    <property type="component" value="Chromosome 1"/>
</dbReference>
<organism evidence="2 3">
    <name type="scientific">Crassostrea virginica</name>
    <name type="common">Eastern oyster</name>
    <dbReference type="NCBI Taxonomy" id="6565"/>
    <lineage>
        <taxon>Eukaryota</taxon>
        <taxon>Metazoa</taxon>
        <taxon>Spiralia</taxon>
        <taxon>Lophotrochozoa</taxon>
        <taxon>Mollusca</taxon>
        <taxon>Bivalvia</taxon>
        <taxon>Autobranchia</taxon>
        <taxon>Pteriomorphia</taxon>
        <taxon>Ostreida</taxon>
        <taxon>Ostreoidea</taxon>
        <taxon>Ostreidae</taxon>
        <taxon>Crassostrea</taxon>
    </lineage>
</organism>
<feature type="signal peptide" evidence="1">
    <location>
        <begin position="1"/>
        <end position="24"/>
    </location>
</feature>
<protein>
    <submittedName>
        <fullName evidence="3">Uncharacterized protein LOC111110378</fullName>
    </submittedName>
</protein>
<reference evidence="3" key="2">
    <citation type="submission" date="2025-08" db="UniProtKB">
        <authorList>
            <consortium name="RefSeq"/>
        </authorList>
    </citation>
    <scope>IDENTIFICATION</scope>
    <source>
        <tissue evidence="3">Whole sample</tissue>
    </source>
</reference>
<gene>
    <name evidence="3" type="primary">LOC111110378</name>
</gene>
<accession>A0A8B8BIB9</accession>
<dbReference type="AlphaFoldDB" id="A0A8B8BIB9"/>
<evidence type="ECO:0000256" key="1">
    <source>
        <dbReference type="SAM" id="SignalP"/>
    </source>
</evidence>
<keyword evidence="2" id="KW-1185">Reference proteome</keyword>
<dbReference type="OrthoDB" id="6070274at2759"/>
<keyword evidence="1" id="KW-0732">Signal</keyword>
<dbReference type="InterPro" id="IPR010694">
    <property type="entry name" value="Uncharacterised_VirK"/>
</dbReference>
<feature type="chain" id="PRO_5034072134" evidence="1">
    <location>
        <begin position="25"/>
        <end position="285"/>
    </location>
</feature>
<reference evidence="2" key="1">
    <citation type="submission" date="2024-06" db="UniProtKB">
        <authorList>
            <consortium name="RefSeq"/>
        </authorList>
    </citation>
    <scope>NUCLEOTIDE SEQUENCE [LARGE SCALE GENOMIC DNA]</scope>
</reference>
<dbReference type="GeneID" id="111110378"/>
<name>A0A8B8BIB9_CRAVI</name>
<evidence type="ECO:0000313" key="2">
    <source>
        <dbReference type="Proteomes" id="UP000694844"/>
    </source>
</evidence>
<dbReference type="Pfam" id="PF06903">
    <property type="entry name" value="VirK"/>
    <property type="match status" value="1"/>
</dbReference>
<dbReference type="KEGG" id="cvn:111110378"/>
<proteinExistence type="predicted"/>
<dbReference type="RefSeq" id="XP_022302569.1">
    <property type="nucleotide sequence ID" value="XM_022446861.1"/>
</dbReference>